<proteinExistence type="predicted"/>
<feature type="domain" description="SMODS-associated and fused to various effectors" evidence="1">
    <location>
        <begin position="278"/>
        <end position="471"/>
    </location>
</feature>
<gene>
    <name evidence="2" type="ordered locus">Fnod_1386</name>
</gene>
<accession>A7HMU9</accession>
<sequence length="477" mass="54419">MSFSNVMANDVKKYLEFVSAGEIEIGMVLHDFSLLSPNIPNYQKIFFEILRYLLKKGLEEVAARLFSIASKLSLSDSYRIVSSEYFEAKFPIVYNSKKSMITSALIFLSPISFTNIQGNRPNIEIIEKFLGKNLAVVFPEEIVGDSYMLSITIGSLTKRVPDHIVFTGGILEDGTITSADNILEKIEVCRRNGYVLITSDDAKNVVDLQKFFEKKKYHVPVYISFNSSKNDYWDMLFEEVKEKFYVDDIKLFKKVYNPEFKYISSELRVEDFQEEIGKVKNILDRIISSSGIPHISLNGPATFAMGLGMAIGSTHLLAVYHFQGEYHLVLDLTEPENLRKIKEQKNNIRFLNYRIEGTGKRAAFIIQIGSHDPYPDAKSYIQRHLPDTAIVHIRANSSGNLPLGNWTEYVAELFTITQNTKYILGYEEASYFLSIPVPIAFGLGMALGTYKPGKIYHYDRERADYFEVIDISKLSNR</sequence>
<keyword evidence="3" id="KW-1185">Reference proteome</keyword>
<dbReference type="AlphaFoldDB" id="A7HMU9"/>
<dbReference type="HOGENOM" id="CLU_572057_0_0_0"/>
<dbReference type="EMBL" id="CP000771">
    <property type="protein sequence ID" value="ABS61232.1"/>
    <property type="molecule type" value="Genomic_DNA"/>
</dbReference>
<dbReference type="eggNOG" id="COG1067">
    <property type="taxonomic scope" value="Bacteria"/>
</dbReference>
<evidence type="ECO:0000313" key="2">
    <source>
        <dbReference type="EMBL" id="ABS61232.1"/>
    </source>
</evidence>
<dbReference type="Proteomes" id="UP000002415">
    <property type="component" value="Chromosome"/>
</dbReference>
<dbReference type="OrthoDB" id="47136at2"/>
<protein>
    <recommendedName>
        <fullName evidence="1">SMODS-associated and fused to various effectors domain-containing protein</fullName>
    </recommendedName>
</protein>
<dbReference type="Pfam" id="PF18145">
    <property type="entry name" value="SAVED"/>
    <property type="match status" value="1"/>
</dbReference>
<dbReference type="RefSeq" id="WP_011994539.1">
    <property type="nucleotide sequence ID" value="NC_009718.1"/>
</dbReference>
<evidence type="ECO:0000313" key="3">
    <source>
        <dbReference type="Proteomes" id="UP000002415"/>
    </source>
</evidence>
<organism evidence="2 3">
    <name type="scientific">Fervidobacterium nodosum (strain ATCC 35602 / DSM 5306 / Rt17-B1)</name>
    <dbReference type="NCBI Taxonomy" id="381764"/>
    <lineage>
        <taxon>Bacteria</taxon>
        <taxon>Thermotogati</taxon>
        <taxon>Thermotogota</taxon>
        <taxon>Thermotogae</taxon>
        <taxon>Thermotogales</taxon>
        <taxon>Fervidobacteriaceae</taxon>
        <taxon>Fervidobacterium</taxon>
    </lineage>
</organism>
<reference evidence="2 3" key="1">
    <citation type="submission" date="2007-07" db="EMBL/GenBank/DDBJ databases">
        <title>Complete sequence of Fervidobacterium nodosum Rt17-B1.</title>
        <authorList>
            <consortium name="US DOE Joint Genome Institute"/>
            <person name="Copeland A."/>
            <person name="Lucas S."/>
            <person name="Lapidus A."/>
            <person name="Barry K."/>
            <person name="Glavina del Rio T."/>
            <person name="Dalin E."/>
            <person name="Tice H."/>
            <person name="Pitluck S."/>
            <person name="Saunders E."/>
            <person name="Brettin T."/>
            <person name="Bruce D."/>
            <person name="Detter J.C."/>
            <person name="Han C."/>
            <person name="Schmutz J."/>
            <person name="Larimer F."/>
            <person name="Land M."/>
            <person name="Hauser L."/>
            <person name="Kyrpides N."/>
            <person name="Mikhailova N."/>
            <person name="Nelson K."/>
            <person name="Gogarten J.P."/>
            <person name="Noll K."/>
            <person name="Richardson P."/>
        </authorList>
    </citation>
    <scope>NUCLEOTIDE SEQUENCE [LARGE SCALE GENOMIC DNA]</scope>
    <source>
        <strain evidence="3">ATCC 35602 / DSM 5306 / Rt17-B1</strain>
    </source>
</reference>
<dbReference type="KEGG" id="fno:Fnod_1386"/>
<reference evidence="2 3" key="2">
    <citation type="journal article" date="2009" name="Proc. Natl. Acad. Sci. U.S.A.">
        <title>On the chimeric nature, thermophilic origin, and phylogenetic placement of the Thermotogales.</title>
        <authorList>
            <person name="Zhaxybayeva O."/>
            <person name="Swithers K.S."/>
            <person name="Lapierre P."/>
            <person name="Fournier G.P."/>
            <person name="Bickhart D.M."/>
            <person name="DeBoy R.T."/>
            <person name="Nelson K.E."/>
            <person name="Nesbo C.L."/>
            <person name="Doolittle W.F."/>
            <person name="Gogarten J.P."/>
            <person name="Noll K.M."/>
        </authorList>
    </citation>
    <scope>NUCLEOTIDE SEQUENCE [LARGE SCALE GENOMIC DNA]</scope>
    <source>
        <strain evidence="3">ATCC 35602 / DSM 5306 / Rt17-B1</strain>
    </source>
</reference>
<evidence type="ECO:0000259" key="1">
    <source>
        <dbReference type="Pfam" id="PF18145"/>
    </source>
</evidence>
<dbReference type="STRING" id="381764.Fnod_1386"/>
<dbReference type="InterPro" id="IPR040836">
    <property type="entry name" value="SAVED"/>
</dbReference>
<dbReference type="NCBIfam" id="NF033611">
    <property type="entry name" value="SAVED"/>
    <property type="match status" value="1"/>
</dbReference>
<name>A7HMU9_FERNB</name>